<dbReference type="PROSITE" id="PS50231">
    <property type="entry name" value="RICIN_B_LECTIN"/>
    <property type="match status" value="1"/>
</dbReference>
<sequence>MEKLLRCALAVCAGVAAVAAGATTAHASASTGAPASADTIVNLQLVGSDMCLDISGVADNGAKAIQWACDGSDTQKWRMVPVDNSSFELRSVRSGKCLEVENSGTQVGAAVQVWECSGGKQMRWQAAVVDYTNRSYEFRVTHTTERCLDINNGGFQNGVRTNGVGAQSWSCNQSDAQLWQIKVVK</sequence>
<dbReference type="SUPFAM" id="SSF50370">
    <property type="entry name" value="Ricin B-like lectins"/>
    <property type="match status" value="1"/>
</dbReference>
<name>A0AAU2H9N9_9ACTN</name>
<feature type="domain" description="Ricin B lectin" evidence="2">
    <location>
        <begin position="38"/>
        <end position="182"/>
    </location>
</feature>
<dbReference type="EMBL" id="CP108253">
    <property type="protein sequence ID" value="WTU44868.1"/>
    <property type="molecule type" value="Genomic_DNA"/>
</dbReference>
<evidence type="ECO:0000259" key="2">
    <source>
        <dbReference type="SMART" id="SM00458"/>
    </source>
</evidence>
<dbReference type="AlphaFoldDB" id="A0AAU2H9N9"/>
<dbReference type="Pfam" id="PF14200">
    <property type="entry name" value="RicinB_lectin_2"/>
    <property type="match status" value="1"/>
</dbReference>
<evidence type="ECO:0000256" key="1">
    <source>
        <dbReference type="SAM" id="SignalP"/>
    </source>
</evidence>
<protein>
    <submittedName>
        <fullName evidence="3">RICIN domain-containing protein</fullName>
    </submittedName>
</protein>
<evidence type="ECO:0000313" key="3">
    <source>
        <dbReference type="EMBL" id="WTU44868.1"/>
    </source>
</evidence>
<gene>
    <name evidence="3" type="ORF">OHV25_37455</name>
</gene>
<reference evidence="3" key="1">
    <citation type="submission" date="2022-10" db="EMBL/GenBank/DDBJ databases">
        <title>The complete genomes of actinobacterial strains from the NBC collection.</title>
        <authorList>
            <person name="Joergensen T.S."/>
            <person name="Alvarez Arevalo M."/>
            <person name="Sterndorff E.B."/>
            <person name="Faurdal D."/>
            <person name="Vuksanovic O."/>
            <person name="Mourched A.-S."/>
            <person name="Charusanti P."/>
            <person name="Shaw S."/>
            <person name="Blin K."/>
            <person name="Weber T."/>
        </authorList>
    </citation>
    <scope>NUCLEOTIDE SEQUENCE</scope>
    <source>
        <strain evidence="3">NBC_00060</strain>
    </source>
</reference>
<dbReference type="Gene3D" id="2.80.10.50">
    <property type="match status" value="3"/>
</dbReference>
<feature type="chain" id="PRO_5043759963" evidence="1">
    <location>
        <begin position="28"/>
        <end position="185"/>
    </location>
</feature>
<feature type="signal peptide" evidence="1">
    <location>
        <begin position="1"/>
        <end position="27"/>
    </location>
</feature>
<dbReference type="CDD" id="cd00161">
    <property type="entry name" value="beta-trefoil_Ricin-like"/>
    <property type="match status" value="1"/>
</dbReference>
<dbReference type="InterPro" id="IPR000772">
    <property type="entry name" value="Ricin_B_lectin"/>
</dbReference>
<dbReference type="InterPro" id="IPR035992">
    <property type="entry name" value="Ricin_B-like_lectins"/>
</dbReference>
<organism evidence="3">
    <name type="scientific">Streptomyces sp. NBC_00060</name>
    <dbReference type="NCBI Taxonomy" id="2975636"/>
    <lineage>
        <taxon>Bacteria</taxon>
        <taxon>Bacillati</taxon>
        <taxon>Actinomycetota</taxon>
        <taxon>Actinomycetes</taxon>
        <taxon>Kitasatosporales</taxon>
        <taxon>Streptomycetaceae</taxon>
        <taxon>Streptomyces</taxon>
    </lineage>
</organism>
<accession>A0AAU2H9N9</accession>
<dbReference type="SMART" id="SM00458">
    <property type="entry name" value="RICIN"/>
    <property type="match status" value="1"/>
</dbReference>
<proteinExistence type="predicted"/>
<keyword evidence="1" id="KW-0732">Signal</keyword>